<evidence type="ECO:0000256" key="2">
    <source>
        <dbReference type="ARBA" id="ARBA00004613"/>
    </source>
</evidence>
<keyword evidence="7" id="KW-1015">Disulfide bond</keyword>
<proteinExistence type="predicted"/>
<feature type="domain" description="C-type lectin" evidence="9">
    <location>
        <begin position="200"/>
        <end position="271"/>
    </location>
</feature>
<dbReference type="SUPFAM" id="SSF56436">
    <property type="entry name" value="C-type lectin-like"/>
    <property type="match status" value="1"/>
</dbReference>
<reference evidence="10" key="3">
    <citation type="submission" date="2025-09" db="UniProtKB">
        <authorList>
            <consortium name="Ensembl"/>
        </authorList>
    </citation>
    <scope>IDENTIFICATION</scope>
</reference>
<dbReference type="PANTHER" id="PTHR46784">
    <property type="entry name" value="KILLER CELL LECTIN-LIKE RECEPTOR SUBFAMILY B MEMBER 1"/>
    <property type="match status" value="1"/>
</dbReference>
<dbReference type="OrthoDB" id="538816at2759"/>
<dbReference type="GO" id="GO:0009986">
    <property type="term" value="C:cell surface"/>
    <property type="evidence" value="ECO:0007669"/>
    <property type="project" value="TreeGrafter"/>
</dbReference>
<keyword evidence="6 8" id="KW-1133">Transmembrane helix</keyword>
<protein>
    <submittedName>
        <fullName evidence="10">Killer cell lectin-like receptor subfamily B member 1B allele A</fullName>
    </submittedName>
</protein>
<accession>A0A670IQ18</accession>
<dbReference type="CDD" id="cd03593">
    <property type="entry name" value="CLECT_NK_receptors_like"/>
    <property type="match status" value="1"/>
</dbReference>
<dbReference type="Proteomes" id="UP000472272">
    <property type="component" value="Chromosome 2"/>
</dbReference>
<reference evidence="10" key="2">
    <citation type="submission" date="2025-08" db="UniProtKB">
        <authorList>
            <consortium name="Ensembl"/>
        </authorList>
    </citation>
    <scope>IDENTIFICATION</scope>
</reference>
<evidence type="ECO:0000313" key="11">
    <source>
        <dbReference type="Proteomes" id="UP000472272"/>
    </source>
</evidence>
<dbReference type="Gene3D" id="3.10.100.10">
    <property type="entry name" value="Mannose-Binding Protein A, subunit A"/>
    <property type="match status" value="1"/>
</dbReference>
<dbReference type="SMART" id="SM00034">
    <property type="entry name" value="CLECT"/>
    <property type="match status" value="1"/>
</dbReference>
<evidence type="ECO:0000313" key="10">
    <source>
        <dbReference type="Ensembl" id="ENSPMRP00000014238.1"/>
    </source>
</evidence>
<dbReference type="GO" id="GO:0038023">
    <property type="term" value="F:signaling receptor activity"/>
    <property type="evidence" value="ECO:0007669"/>
    <property type="project" value="TreeGrafter"/>
</dbReference>
<evidence type="ECO:0000256" key="5">
    <source>
        <dbReference type="ARBA" id="ARBA00022968"/>
    </source>
</evidence>
<dbReference type="GO" id="GO:0030246">
    <property type="term" value="F:carbohydrate binding"/>
    <property type="evidence" value="ECO:0007669"/>
    <property type="project" value="UniProtKB-KW"/>
</dbReference>
<dbReference type="GeneID" id="114591962"/>
<dbReference type="InterPro" id="IPR033992">
    <property type="entry name" value="NKR-like_CTLD"/>
</dbReference>
<keyword evidence="8" id="KW-0812">Transmembrane</keyword>
<comment type="subcellular location">
    <subcellularLocation>
        <location evidence="1">Membrane</location>
        <topology evidence="1">Single-pass type II membrane protein</topology>
    </subcellularLocation>
    <subcellularLocation>
        <location evidence="2">Secreted</location>
    </subcellularLocation>
</comment>
<evidence type="ECO:0000256" key="8">
    <source>
        <dbReference type="SAM" id="Phobius"/>
    </source>
</evidence>
<dbReference type="InterPro" id="IPR016186">
    <property type="entry name" value="C-type_lectin-like/link_sf"/>
</dbReference>
<dbReference type="PANTHER" id="PTHR46784:SF1">
    <property type="entry name" value="KILLER CELL LECTIN-LIKE RECEPTOR SUBFAMILY B MEMBER 1"/>
    <property type="match status" value="1"/>
</dbReference>
<feature type="transmembrane region" description="Helical" evidence="8">
    <location>
        <begin position="121"/>
        <end position="144"/>
    </location>
</feature>
<dbReference type="OMA" id="CSMKEAT"/>
<dbReference type="RefSeq" id="XP_028575580.1">
    <property type="nucleotide sequence ID" value="XM_028719747.1"/>
</dbReference>
<evidence type="ECO:0000256" key="4">
    <source>
        <dbReference type="ARBA" id="ARBA00022734"/>
    </source>
</evidence>
<reference evidence="10 11" key="1">
    <citation type="journal article" date="2019" name="Proc. Natl. Acad. Sci. U.S.A.">
        <title>Regulatory changes in pterin and carotenoid genes underlie balanced color polymorphisms in the wall lizard.</title>
        <authorList>
            <person name="Andrade P."/>
            <person name="Pinho C."/>
            <person name="Perez I de Lanuza G."/>
            <person name="Afonso S."/>
            <person name="Brejcha J."/>
            <person name="Rubin C.J."/>
            <person name="Wallerman O."/>
            <person name="Pereira P."/>
            <person name="Sabatino S.J."/>
            <person name="Bellati A."/>
            <person name="Pellitteri-Rosa D."/>
            <person name="Bosakova Z."/>
            <person name="Bunikis I."/>
            <person name="Carretero M.A."/>
            <person name="Feiner N."/>
            <person name="Marsik P."/>
            <person name="Pauperio F."/>
            <person name="Salvi D."/>
            <person name="Soler L."/>
            <person name="While G.M."/>
            <person name="Uller T."/>
            <person name="Font E."/>
            <person name="Andersson L."/>
            <person name="Carneiro M."/>
        </authorList>
    </citation>
    <scope>NUCLEOTIDE SEQUENCE</scope>
</reference>
<evidence type="ECO:0000259" key="9">
    <source>
        <dbReference type="PROSITE" id="PS50041"/>
    </source>
</evidence>
<dbReference type="Pfam" id="PF00059">
    <property type="entry name" value="Lectin_C"/>
    <property type="match status" value="1"/>
</dbReference>
<evidence type="ECO:0000256" key="3">
    <source>
        <dbReference type="ARBA" id="ARBA00022525"/>
    </source>
</evidence>
<dbReference type="GO" id="GO:0042269">
    <property type="term" value="P:regulation of natural killer cell mediated cytotoxicity"/>
    <property type="evidence" value="ECO:0007669"/>
    <property type="project" value="TreeGrafter"/>
</dbReference>
<dbReference type="InterPro" id="IPR001304">
    <property type="entry name" value="C-type_lectin-like"/>
</dbReference>
<dbReference type="GO" id="GO:0005576">
    <property type="term" value="C:extracellular region"/>
    <property type="evidence" value="ECO:0007669"/>
    <property type="project" value="UniProtKB-SubCell"/>
</dbReference>
<dbReference type="PROSITE" id="PS50041">
    <property type="entry name" value="C_TYPE_LECTIN_2"/>
    <property type="match status" value="1"/>
</dbReference>
<evidence type="ECO:0000256" key="7">
    <source>
        <dbReference type="ARBA" id="ARBA00023157"/>
    </source>
</evidence>
<keyword evidence="4" id="KW-0430">Lectin</keyword>
<dbReference type="GO" id="GO:0005886">
    <property type="term" value="C:plasma membrane"/>
    <property type="evidence" value="ECO:0007669"/>
    <property type="project" value="TreeGrafter"/>
</dbReference>
<keyword evidence="8" id="KW-0472">Membrane</keyword>
<dbReference type="Ensembl" id="ENSPMRT00000015210.1">
    <property type="protein sequence ID" value="ENSPMRP00000014238.1"/>
    <property type="gene ID" value="ENSPMRG00000009497.1"/>
</dbReference>
<name>A0A670IQ18_PODMU</name>
<keyword evidence="3" id="KW-0964">Secreted</keyword>
<keyword evidence="11" id="KW-1185">Reference proteome</keyword>
<organism evidence="10 11">
    <name type="scientific">Podarcis muralis</name>
    <name type="common">Wall lizard</name>
    <name type="synonym">Lacerta muralis</name>
    <dbReference type="NCBI Taxonomy" id="64176"/>
    <lineage>
        <taxon>Eukaryota</taxon>
        <taxon>Metazoa</taxon>
        <taxon>Chordata</taxon>
        <taxon>Craniata</taxon>
        <taxon>Vertebrata</taxon>
        <taxon>Euteleostomi</taxon>
        <taxon>Lepidosauria</taxon>
        <taxon>Squamata</taxon>
        <taxon>Bifurcata</taxon>
        <taxon>Unidentata</taxon>
        <taxon>Episquamata</taxon>
        <taxon>Laterata</taxon>
        <taxon>Lacertibaenia</taxon>
        <taxon>Lacertidae</taxon>
        <taxon>Podarcis</taxon>
    </lineage>
</organism>
<dbReference type="KEGG" id="pmua:114591962"/>
<dbReference type="InterPro" id="IPR051527">
    <property type="entry name" value="KLR_subfamily_B"/>
</dbReference>
<evidence type="ECO:0000256" key="1">
    <source>
        <dbReference type="ARBA" id="ARBA00004606"/>
    </source>
</evidence>
<keyword evidence="5" id="KW-0735">Signal-anchor</keyword>
<sequence length="274" mass="30584">MRKKKEPSGFLLPSPFCTRKLCFSFSKTRKLNLTSTTLVSSSASFNELHWLAGLTNIYTSLAAAKLSHITHSLLAFFASSGMTDGSIYLDLALPSAPTSARLLHPSQGSGASPHSLGRRTALWIGWGGNVILGVTVIALCFQTWNLMGELEKSCVPQGEMENNLCLENVTSLQQFFCKPLENSSAESSDCAVCPENWFRLNSKCYWFSSEKGDWTESKDNCRTKDSRLLVIKNQEEVDFILRNTQYPLLWIGLQATPPDWKWTWVDGSPLDDKL</sequence>
<dbReference type="GeneTree" id="ENSGT00940000163123"/>
<dbReference type="InterPro" id="IPR016187">
    <property type="entry name" value="CTDL_fold"/>
</dbReference>
<evidence type="ECO:0000256" key="6">
    <source>
        <dbReference type="ARBA" id="ARBA00022989"/>
    </source>
</evidence>
<dbReference type="AlphaFoldDB" id="A0A670IQ18"/>
<gene>
    <name evidence="10" type="primary">LOC114591962</name>
</gene>